<name>A0AAW1PAJ0_9CHLO</name>
<dbReference type="GO" id="GO:0003755">
    <property type="term" value="F:peptidyl-prolyl cis-trans isomerase activity"/>
    <property type="evidence" value="ECO:0007669"/>
    <property type="project" value="UniProtKB-KW"/>
</dbReference>
<evidence type="ECO:0000259" key="6">
    <source>
        <dbReference type="PROSITE" id="PS50059"/>
    </source>
</evidence>
<comment type="caution">
    <text evidence="7">The sequence shown here is derived from an EMBL/GenBank/DDBJ whole genome shotgun (WGS) entry which is preliminary data.</text>
</comment>
<keyword evidence="3" id="KW-0413">Isomerase</keyword>
<dbReference type="InterPro" id="IPR046357">
    <property type="entry name" value="PPIase_dom_sf"/>
</dbReference>
<sequence length="576" mass="63512">MASGLAAYLEELKVVPPDPSFEPELDDKDEAKDKQLREQDDLSHGAILKGTIEAGHGEAFPVDGDLVYIHLSVRSEDGKVLETTRAEEGDSGLPRTYVLGKGRRALRGWELALYDMKKGERSFFKIKPQYSYAAKDSPLPPPKGTSPDDAFVFDIQLVNWYAKDDVRVVGEDSDIYKRTVKDGTTWETPRAPFEVEVDCKARVPSTSGRQGEGTPYFATAPGAPLRWTMGSGQVPPGLEEGLSSVVKGERAIISVPAALAKGGTLLPAPPDGAERVEYEVELLSMLQVRDMTGTGEVTKRRVKDGVGEFPIDCPIEDSRVRVHYRGYLTATGETFIDTRGADGNSAPVEFDTGMGSQPEALEMAVKLMTPEEVSLVRSAAAFAYDGRPDRPEGVPDGAEVEWELELVSFDRQSVAQSMTPDQKIALATKLKEQGNAVFKAGRHKYAKAKWAKALQLLDRMFDIETDEQAEEVGKVKVACMVNLALCCQKDEEYGDALKWCSKALQEEPDHAKALYRRATVQALLGEYEAAEADLRQVIAVDASAAEEAERELVRLKQRQRAAATKQRQQFRNFFDR</sequence>
<evidence type="ECO:0000256" key="5">
    <source>
        <dbReference type="SAM" id="MobiDB-lite"/>
    </source>
</evidence>
<dbReference type="Gene3D" id="1.25.40.10">
    <property type="entry name" value="Tetratricopeptide repeat domain"/>
    <property type="match status" value="1"/>
</dbReference>
<evidence type="ECO:0000313" key="7">
    <source>
        <dbReference type="EMBL" id="KAK9805627.1"/>
    </source>
</evidence>
<reference evidence="7 8" key="1">
    <citation type="journal article" date="2024" name="Nat. Commun.">
        <title>Phylogenomics reveals the evolutionary origins of lichenization in chlorophyte algae.</title>
        <authorList>
            <person name="Puginier C."/>
            <person name="Libourel C."/>
            <person name="Otte J."/>
            <person name="Skaloud P."/>
            <person name="Haon M."/>
            <person name="Grisel S."/>
            <person name="Petersen M."/>
            <person name="Berrin J.G."/>
            <person name="Delaux P.M."/>
            <person name="Dal Grande F."/>
            <person name="Keller J."/>
        </authorList>
    </citation>
    <scope>NUCLEOTIDE SEQUENCE [LARGE SCALE GENOMIC DNA]</scope>
    <source>
        <strain evidence="7 8">SAG 2043</strain>
    </source>
</reference>
<accession>A0AAW1PAJ0</accession>
<dbReference type="SUPFAM" id="SSF54534">
    <property type="entry name" value="FKBP-like"/>
    <property type="match status" value="3"/>
</dbReference>
<feature type="compositionally biased region" description="Basic and acidic residues" evidence="5">
    <location>
        <begin position="29"/>
        <end position="39"/>
    </location>
</feature>
<dbReference type="PROSITE" id="PS50059">
    <property type="entry name" value="FKBP_PPIASE"/>
    <property type="match status" value="3"/>
</dbReference>
<dbReference type="AlphaFoldDB" id="A0AAW1PAJ0"/>
<evidence type="ECO:0000256" key="1">
    <source>
        <dbReference type="ARBA" id="ARBA00022737"/>
    </source>
</evidence>
<evidence type="ECO:0000313" key="8">
    <source>
        <dbReference type="Proteomes" id="UP001489004"/>
    </source>
</evidence>
<feature type="domain" description="PPIase FKBP-type" evidence="6">
    <location>
        <begin position="317"/>
        <end position="410"/>
    </location>
</feature>
<dbReference type="EC" id="5.2.1.8" evidence="3"/>
<dbReference type="SMART" id="SM00028">
    <property type="entry name" value="TPR"/>
    <property type="match status" value="3"/>
</dbReference>
<dbReference type="Pfam" id="PF00254">
    <property type="entry name" value="FKBP_C"/>
    <property type="match status" value="3"/>
</dbReference>
<organism evidence="7 8">
    <name type="scientific">[Myrmecia] bisecta</name>
    <dbReference type="NCBI Taxonomy" id="41462"/>
    <lineage>
        <taxon>Eukaryota</taxon>
        <taxon>Viridiplantae</taxon>
        <taxon>Chlorophyta</taxon>
        <taxon>core chlorophytes</taxon>
        <taxon>Trebouxiophyceae</taxon>
        <taxon>Trebouxiales</taxon>
        <taxon>Trebouxiaceae</taxon>
        <taxon>Myrmecia</taxon>
    </lineage>
</organism>
<dbReference type="InterPro" id="IPR001179">
    <property type="entry name" value="PPIase_FKBP_dom"/>
</dbReference>
<keyword evidence="2" id="KW-0802">TPR repeat</keyword>
<keyword evidence="8" id="KW-1185">Reference proteome</keyword>
<keyword evidence="1" id="KW-0677">Repeat</keyword>
<feature type="coiled-coil region" evidence="4">
    <location>
        <begin position="538"/>
        <end position="565"/>
    </location>
</feature>
<dbReference type="EMBL" id="JALJOR010000015">
    <property type="protein sequence ID" value="KAK9805627.1"/>
    <property type="molecule type" value="Genomic_DNA"/>
</dbReference>
<dbReference type="PANTHER" id="PTHR46512:SF8">
    <property type="entry name" value="PEPTIDYLPROLYL ISOMERASE"/>
    <property type="match status" value="1"/>
</dbReference>
<feature type="domain" description="PPIase FKBP-type" evidence="6">
    <location>
        <begin position="64"/>
        <end position="161"/>
    </location>
</feature>
<keyword evidence="3" id="KW-0697">Rotamase</keyword>
<keyword evidence="4" id="KW-0175">Coiled coil</keyword>
<feature type="region of interest" description="Disordered" evidence="5">
    <location>
        <begin position="15"/>
        <end position="39"/>
    </location>
</feature>
<feature type="domain" description="PPIase FKBP-type" evidence="6">
    <location>
        <begin position="192"/>
        <end position="286"/>
    </location>
</feature>
<evidence type="ECO:0000256" key="3">
    <source>
        <dbReference type="PROSITE-ProRule" id="PRU00277"/>
    </source>
</evidence>
<evidence type="ECO:0000256" key="4">
    <source>
        <dbReference type="SAM" id="Coils"/>
    </source>
</evidence>
<dbReference type="SUPFAM" id="SSF48452">
    <property type="entry name" value="TPR-like"/>
    <property type="match status" value="1"/>
</dbReference>
<dbReference type="PANTHER" id="PTHR46512">
    <property type="entry name" value="PEPTIDYLPROLYL ISOMERASE"/>
    <property type="match status" value="1"/>
</dbReference>
<comment type="catalytic activity">
    <reaction evidence="3">
        <text>[protein]-peptidylproline (omega=180) = [protein]-peptidylproline (omega=0)</text>
        <dbReference type="Rhea" id="RHEA:16237"/>
        <dbReference type="Rhea" id="RHEA-COMP:10747"/>
        <dbReference type="Rhea" id="RHEA-COMP:10748"/>
        <dbReference type="ChEBI" id="CHEBI:83833"/>
        <dbReference type="ChEBI" id="CHEBI:83834"/>
        <dbReference type="EC" id="5.2.1.8"/>
    </reaction>
</comment>
<evidence type="ECO:0000256" key="2">
    <source>
        <dbReference type="ARBA" id="ARBA00022803"/>
    </source>
</evidence>
<gene>
    <name evidence="7" type="ORF">WJX72_008874</name>
</gene>
<protein>
    <recommendedName>
        <fullName evidence="3">peptidylprolyl isomerase</fullName>
        <ecNumber evidence="3">5.2.1.8</ecNumber>
    </recommendedName>
</protein>
<dbReference type="Proteomes" id="UP001489004">
    <property type="component" value="Unassembled WGS sequence"/>
</dbReference>
<dbReference type="InterPro" id="IPR019734">
    <property type="entry name" value="TPR_rpt"/>
</dbReference>
<proteinExistence type="predicted"/>
<dbReference type="InterPro" id="IPR011990">
    <property type="entry name" value="TPR-like_helical_dom_sf"/>
</dbReference>
<dbReference type="Gene3D" id="3.10.50.40">
    <property type="match status" value="3"/>
</dbReference>
<dbReference type="InterPro" id="IPR050754">
    <property type="entry name" value="FKBP4/5/8-like"/>
</dbReference>